<feature type="region of interest" description="Disordered" evidence="1">
    <location>
        <begin position="227"/>
        <end position="273"/>
    </location>
</feature>
<proteinExistence type="predicted"/>
<dbReference type="InterPro" id="IPR009291">
    <property type="entry name" value="Vps62"/>
</dbReference>
<name>W3XE75_PESFW</name>
<evidence type="ECO:0000313" key="5">
    <source>
        <dbReference type="Proteomes" id="UP000030651"/>
    </source>
</evidence>
<feature type="domain" description="F-box" evidence="3">
    <location>
        <begin position="1"/>
        <end position="43"/>
    </location>
</feature>
<dbReference type="PANTHER" id="PTHR48174">
    <property type="entry name" value="DUF946 FAMILY PROTEIN"/>
    <property type="match status" value="1"/>
</dbReference>
<dbReference type="EMBL" id="KI912111">
    <property type="protein sequence ID" value="ETS83506.1"/>
    <property type="molecule type" value="Genomic_DNA"/>
</dbReference>
<dbReference type="Pfam" id="PF06101">
    <property type="entry name" value="Vps62"/>
    <property type="match status" value="1"/>
</dbReference>
<dbReference type="CDD" id="cd09917">
    <property type="entry name" value="F-box_SF"/>
    <property type="match status" value="1"/>
</dbReference>
<evidence type="ECO:0000256" key="1">
    <source>
        <dbReference type="SAM" id="MobiDB-lite"/>
    </source>
</evidence>
<dbReference type="InterPro" id="IPR036047">
    <property type="entry name" value="F-box-like_dom_sf"/>
</dbReference>
<evidence type="ECO:0000313" key="4">
    <source>
        <dbReference type="EMBL" id="ETS83506.1"/>
    </source>
</evidence>
<dbReference type="InterPro" id="IPR001810">
    <property type="entry name" value="F-box_dom"/>
</dbReference>
<keyword evidence="2" id="KW-1133">Transmembrane helix</keyword>
<dbReference type="PANTHER" id="PTHR48174:SF5">
    <property type="entry name" value="VACUOLAR PROTEIN SORTING-ASSOCIATED PROTEIN 62"/>
    <property type="match status" value="1"/>
</dbReference>
<dbReference type="Proteomes" id="UP000030651">
    <property type="component" value="Unassembled WGS sequence"/>
</dbReference>
<feature type="compositionally biased region" description="Low complexity" evidence="1">
    <location>
        <begin position="257"/>
        <end position="268"/>
    </location>
</feature>
<dbReference type="eggNOG" id="ENOG502R5A8">
    <property type="taxonomic scope" value="Eukaryota"/>
</dbReference>
<keyword evidence="2" id="KW-0472">Membrane</keyword>
<feature type="compositionally biased region" description="Polar residues" evidence="1">
    <location>
        <begin position="240"/>
        <end position="250"/>
    </location>
</feature>
<keyword evidence="5" id="KW-1185">Reference proteome</keyword>
<evidence type="ECO:0000256" key="2">
    <source>
        <dbReference type="SAM" id="Phobius"/>
    </source>
</evidence>
<sequence>MDGLPNEILIHVLELFPTQALLPLALVSQRFYGLVSRLHYARLVEAIALQDHELILECYHPSAKISTPYMFCDYLGTDGLEAVGLDPTLTSIGNLYSRFRPVLSEEHRRPRARHATKSVLEGKEEPIVEWPTHDIYLEPSELFSQICTIINMIKVGPKRGLFLSYVNVVECVIRIWREWLANESSKPSSWQPDSPSDLASSAIVWTDSSKNYGIRLKVIEKPDVQAPILVGPGEDPPVSTPRTLKSSHSGHGTVGSAANPTARAATPTLGETPGDVPEYIIRHAPLVWLHSQDPFRPSDILQHVQHTTPTVGTEPIANLPELDLDNLDLLNDRPEGNPVALTANEDITGLPTWLYGETPNEAGLLSNATACAVILVESGENAGDVDAFYFYFYSYDRGPNITQVLPPLNGVLGSRIDTNASFGDHVGDWEHNMIRFRGGKPTGIYYSEHSDGSAYDWDHAALTIEDERPIVYSAYGSHANWVSPGNHTHDSVLVDYCDAGLRWDPVSSAYFYHFDSDTSRLSRIFPTGSTETSNFTSFLYFSGRWGDVQYADDDPRQRTVPYFGLKRYVTGPTGPLTKQLVRKGLSPDHKEKRPWIQRAVAIFMLLYPYFFRGWRAWLSGLVFLGVIVTIILCTRRAIKGYLSRRQGYRKVNTGADVPLETLEFRDDITHHSQVN</sequence>
<gene>
    <name evidence="4" type="ORF">PFICI_05382</name>
</gene>
<dbReference type="Pfam" id="PF12937">
    <property type="entry name" value="F-box-like"/>
    <property type="match status" value="1"/>
</dbReference>
<dbReference type="OrthoDB" id="9981546at2759"/>
<dbReference type="InParanoid" id="W3XE75"/>
<reference evidence="5" key="1">
    <citation type="journal article" date="2015" name="BMC Genomics">
        <title>Genomic and transcriptomic analysis of the endophytic fungus Pestalotiopsis fici reveals its lifestyle and high potential for synthesis of natural products.</title>
        <authorList>
            <person name="Wang X."/>
            <person name="Zhang X."/>
            <person name="Liu L."/>
            <person name="Xiang M."/>
            <person name="Wang W."/>
            <person name="Sun X."/>
            <person name="Che Y."/>
            <person name="Guo L."/>
            <person name="Liu G."/>
            <person name="Guo L."/>
            <person name="Wang C."/>
            <person name="Yin W.B."/>
            <person name="Stadler M."/>
            <person name="Zhang X."/>
            <person name="Liu X."/>
        </authorList>
    </citation>
    <scope>NUCLEOTIDE SEQUENCE [LARGE SCALE GENOMIC DNA]</scope>
    <source>
        <strain evidence="5">W106-1 / CGMCC3.15140</strain>
    </source>
</reference>
<dbReference type="AlphaFoldDB" id="W3XE75"/>
<dbReference type="SUPFAM" id="SSF81383">
    <property type="entry name" value="F-box domain"/>
    <property type="match status" value="1"/>
</dbReference>
<protein>
    <recommendedName>
        <fullName evidence="3">F-box domain-containing protein</fullName>
    </recommendedName>
</protein>
<evidence type="ECO:0000259" key="3">
    <source>
        <dbReference type="PROSITE" id="PS50181"/>
    </source>
</evidence>
<feature type="transmembrane region" description="Helical" evidence="2">
    <location>
        <begin position="617"/>
        <end position="638"/>
    </location>
</feature>
<organism evidence="4 5">
    <name type="scientific">Pestalotiopsis fici (strain W106-1 / CGMCC3.15140)</name>
    <dbReference type="NCBI Taxonomy" id="1229662"/>
    <lineage>
        <taxon>Eukaryota</taxon>
        <taxon>Fungi</taxon>
        <taxon>Dikarya</taxon>
        <taxon>Ascomycota</taxon>
        <taxon>Pezizomycotina</taxon>
        <taxon>Sordariomycetes</taxon>
        <taxon>Xylariomycetidae</taxon>
        <taxon>Amphisphaeriales</taxon>
        <taxon>Sporocadaceae</taxon>
        <taxon>Pestalotiopsis</taxon>
    </lineage>
</organism>
<dbReference type="RefSeq" id="XP_007832154.1">
    <property type="nucleotide sequence ID" value="XM_007833963.1"/>
</dbReference>
<dbReference type="KEGG" id="pfy:PFICI_05382"/>
<accession>W3XE75</accession>
<dbReference type="GeneID" id="19270395"/>
<keyword evidence="2" id="KW-0812">Transmembrane</keyword>
<dbReference type="PROSITE" id="PS50181">
    <property type="entry name" value="FBOX"/>
    <property type="match status" value="1"/>
</dbReference>
<dbReference type="HOGENOM" id="CLU_407154_0_0_1"/>